<evidence type="ECO:0000256" key="2">
    <source>
        <dbReference type="ARBA" id="ARBA00022448"/>
    </source>
</evidence>
<evidence type="ECO:0000256" key="3">
    <source>
        <dbReference type="ARBA" id="ARBA00022692"/>
    </source>
</evidence>
<sequence>MTMFVPEASRHKAHRSENLPGALHAPAPALAKSLRPRHITMISLGGVIGAGLFIGSSGAILTAGPSVLISYVLSGLIVFLVNIMLRDIALHAPGHGSFVNQIHFALGPLSGFVAGWVYWIVWVTTLGVEVIASASLLAPYVPLPYALIEILILAVMTAINLLSVKNYGEFEYWFAMIKVAAICSFVVIGCLLLGNRPVTVAQNVFGHGGLMPMGVFAFLAAIPTVLFSMTGSEIATIAALESDNPDRNIARITRTVALRLLAFYLTSIVLILCLIPWSDNIRGFSPFLMVLTRFHVPYASMIMTGVILSATLSTLNSGLYATSRVVYEMACRGDAPRVLQAMSPQAHLPRRAVLASSAVALLISATAIFSPGVMFAFLVATTGTFIMFYNVMIVCARLRLYRLSAWKGWLAITLLLGVLLSMLMTPETRHELAAGSIALILITVGGWIKLHRSIHASDGGA</sequence>
<keyword evidence="3 7" id="KW-0812">Transmembrane</keyword>
<dbReference type="Proteomes" id="UP000056109">
    <property type="component" value="Chromosome I"/>
</dbReference>
<accession>A0A0U5EX25</accession>
<dbReference type="GO" id="GO:0016020">
    <property type="term" value="C:membrane"/>
    <property type="evidence" value="ECO:0007669"/>
    <property type="project" value="UniProtKB-SubCell"/>
</dbReference>
<dbReference type="GO" id="GO:0055085">
    <property type="term" value="P:transmembrane transport"/>
    <property type="evidence" value="ECO:0007669"/>
    <property type="project" value="InterPro"/>
</dbReference>
<keyword evidence="2" id="KW-0813">Transport</keyword>
<keyword evidence="4 7" id="KW-1133">Transmembrane helix</keyword>
<evidence type="ECO:0000256" key="7">
    <source>
        <dbReference type="SAM" id="Phobius"/>
    </source>
</evidence>
<reference evidence="10" key="1">
    <citation type="submission" date="2014-09" db="EMBL/GenBank/DDBJ databases">
        <authorList>
            <person name="Illeghems K.G."/>
        </authorList>
    </citation>
    <scope>NUCLEOTIDE SEQUENCE [LARGE SCALE GENOMIC DNA]</scope>
    <source>
        <strain evidence="10">108B</strain>
    </source>
</reference>
<evidence type="ECO:0000256" key="4">
    <source>
        <dbReference type="ARBA" id="ARBA00022989"/>
    </source>
</evidence>
<evidence type="ECO:0000259" key="8">
    <source>
        <dbReference type="Pfam" id="PF00324"/>
    </source>
</evidence>
<dbReference type="PATRIC" id="fig|446692.3.peg.2225"/>
<feature type="transmembrane region" description="Helical" evidence="7">
    <location>
        <begin position="214"/>
        <end position="240"/>
    </location>
</feature>
<evidence type="ECO:0000256" key="6">
    <source>
        <dbReference type="SAM" id="MobiDB-lite"/>
    </source>
</evidence>
<name>A0A0U5EX25_9PROT</name>
<dbReference type="PIRSF" id="PIRSF006060">
    <property type="entry name" value="AA_transporter"/>
    <property type="match status" value="1"/>
</dbReference>
<dbReference type="PANTHER" id="PTHR43495:SF5">
    <property type="entry name" value="GAMMA-AMINOBUTYRIC ACID PERMEASE"/>
    <property type="match status" value="1"/>
</dbReference>
<evidence type="ECO:0000313" key="9">
    <source>
        <dbReference type="EMBL" id="CEF41456.1"/>
    </source>
</evidence>
<comment type="subcellular location">
    <subcellularLocation>
        <location evidence="1">Membrane</location>
        <topology evidence="1">Multi-pass membrane protein</topology>
    </subcellularLocation>
</comment>
<feature type="transmembrane region" description="Helical" evidence="7">
    <location>
        <begin position="67"/>
        <end position="85"/>
    </location>
</feature>
<gene>
    <name evidence="9" type="primary">gabP</name>
    <name evidence="9" type="ORF">ASN_2152</name>
</gene>
<feature type="transmembrane region" description="Helical" evidence="7">
    <location>
        <begin position="408"/>
        <end position="426"/>
    </location>
</feature>
<evidence type="ECO:0000256" key="1">
    <source>
        <dbReference type="ARBA" id="ARBA00004141"/>
    </source>
</evidence>
<feature type="transmembrane region" description="Helical" evidence="7">
    <location>
        <begin position="174"/>
        <end position="194"/>
    </location>
</feature>
<proteinExistence type="predicted"/>
<dbReference type="Gene3D" id="1.20.1740.10">
    <property type="entry name" value="Amino acid/polyamine transporter I"/>
    <property type="match status" value="1"/>
</dbReference>
<dbReference type="EMBL" id="LN606600">
    <property type="protein sequence ID" value="CEF41456.1"/>
    <property type="molecule type" value="Genomic_DNA"/>
</dbReference>
<feature type="transmembrane region" description="Helical" evidence="7">
    <location>
        <begin position="261"/>
        <end position="278"/>
    </location>
</feature>
<dbReference type="InterPro" id="IPR004841">
    <property type="entry name" value="AA-permease/SLC12A_dom"/>
</dbReference>
<feature type="transmembrane region" description="Helical" evidence="7">
    <location>
        <begin position="39"/>
        <end position="61"/>
    </location>
</feature>
<feature type="transmembrane region" description="Helical" evidence="7">
    <location>
        <begin position="352"/>
        <end position="369"/>
    </location>
</feature>
<keyword evidence="10" id="KW-1185">Reference proteome</keyword>
<feature type="transmembrane region" description="Helical" evidence="7">
    <location>
        <begin position="143"/>
        <end position="162"/>
    </location>
</feature>
<evidence type="ECO:0000256" key="5">
    <source>
        <dbReference type="ARBA" id="ARBA00023136"/>
    </source>
</evidence>
<feature type="transmembrane region" description="Helical" evidence="7">
    <location>
        <begin position="105"/>
        <end position="123"/>
    </location>
</feature>
<feature type="transmembrane region" description="Helical" evidence="7">
    <location>
        <begin position="432"/>
        <end position="450"/>
    </location>
</feature>
<dbReference type="AlphaFoldDB" id="A0A0U5EX25"/>
<feature type="region of interest" description="Disordered" evidence="6">
    <location>
        <begin position="1"/>
        <end position="21"/>
    </location>
</feature>
<keyword evidence="5 7" id="KW-0472">Membrane</keyword>
<protein>
    <submittedName>
        <fullName evidence="9">Amino acid permease-associated region</fullName>
    </submittedName>
</protein>
<dbReference type="Pfam" id="PF00324">
    <property type="entry name" value="AA_permease"/>
    <property type="match status" value="1"/>
</dbReference>
<feature type="transmembrane region" description="Helical" evidence="7">
    <location>
        <begin position="375"/>
        <end position="396"/>
    </location>
</feature>
<feature type="domain" description="Amino acid permease/ SLC12A" evidence="8">
    <location>
        <begin position="38"/>
        <end position="402"/>
    </location>
</feature>
<dbReference type="KEGG" id="asz:ASN_2152"/>
<feature type="transmembrane region" description="Helical" evidence="7">
    <location>
        <begin position="298"/>
        <end position="322"/>
    </location>
</feature>
<dbReference type="PANTHER" id="PTHR43495">
    <property type="entry name" value="GABA PERMEASE"/>
    <property type="match status" value="1"/>
</dbReference>
<organism evidence="9 10">
    <name type="scientific">Acetobacter senegalensis</name>
    <dbReference type="NCBI Taxonomy" id="446692"/>
    <lineage>
        <taxon>Bacteria</taxon>
        <taxon>Pseudomonadati</taxon>
        <taxon>Pseudomonadota</taxon>
        <taxon>Alphaproteobacteria</taxon>
        <taxon>Acetobacterales</taxon>
        <taxon>Acetobacteraceae</taxon>
        <taxon>Acetobacter</taxon>
    </lineage>
</organism>
<evidence type="ECO:0000313" key="10">
    <source>
        <dbReference type="Proteomes" id="UP000056109"/>
    </source>
</evidence>